<dbReference type="SUPFAM" id="SSF51126">
    <property type="entry name" value="Pectin lyase-like"/>
    <property type="match status" value="1"/>
</dbReference>
<dbReference type="InterPro" id="IPR012334">
    <property type="entry name" value="Pectin_lyas_fold"/>
</dbReference>
<accession>A0A7T2LLB8</accession>
<gene>
    <name evidence="4" type="ORF">IC614_08310</name>
</gene>
<sequence>MTRTLRTGRKALLLQAALGTVFVALIPADAVAQSVSTVGGIVTSTNANGSGSTDITTSGITTSITLGNSRTIVNWATLNLPSGRNLNFIFNNRGDIVLNRLASGTATINGSVVGTMGSGAGPVGGNVWFTAPGGVVFNNGAIVNVGGLLATTAPIADGNFLFGGNSFSFAGAAPTSSVTVRSGAQLIVNGGTLALIAPVVITEGSSFINDSSTGANSDVLFGAAQDYTITFAPDANGDLDLMSWTVPSSAVGSSSATPIDLSGSVDAGNVYLGAVSSRALADAIITVTGNVRASGAVANSDGNIVLVAGGGISSGAPTIPMGAGINLNTFSLFSNRDMTLVAGQLLNTNSASRTVGRNYAITAGDFTGGAFQPSFSTTTGDLTITDTAGGLVLNGLTAPGTLTVNTLNGSITILGSGISSTNENIVLSAGGSGIIQLDGDVTATALGRSVSLSAFNAIIQNSGTIATNTLTANSVGASVDLDNVANAVTTLGASSAAGGFHYRDANGLVVSGAINGGGGVTLTAGAGATLNISNASVQAAGGSINLAGDTVALANSTVSNSGGQVAIAGAASLTGNVQVSANGNASFSGTVDGAGSLVVNSPGMTTFGGAVGGNTALTSLVTDAPGATALNGTVRTTGAQTFNDAVTLGGATTLTSTGGGAITLNTVDGAQSLTVNTSGATTFNGHVGGNTVLTSLTTDVGGTVAINGNVTTSGAQVYNETASLSGEISASSVDFNSALTLKGAGIRSIGAGNIFLSAVDSEVAGQTGLNLSGTSIFLENQIGSTAALASLAATGATNFQFGLSQITTTGAQTYNGNSVLGGTGTKTFVSTGNGDIAFNGTINGALNLVVNTAGSTVFGGAIGGNTALASLTTNSGGSTSISGNISTTGAQSYNDNVVLAANAALTTGGIANVTFAGAVDGAFGLTVNSGGTTSFSGGVGQTTALTSLSTDAGGTTQLRGAITTTGTQTYADNVVLAGATTLTGSTSTFGSVSGSGNDLALNYSGNTTITGATFLGIRNLSTGNGGTTTLAGAINTTGTQTYNDAVTLSGATTLNSSGAGAAGNITIANILDSQTGAQALTINTGGTTTLSGTIGGTRALASLTTDAAGSTTLNSGAVTTTGAQTYADTVNLGAGSHSLTASSVNFQRVNAVFTGTSLLVDVTGAATFNQAVGQFTPLESLGLSAGTASFAATNSVNTLAANIRAGGLGFTNSGTFTVGTAGAISGITATGDVSLASAGGGITLNSNVIALGRVVDFYTFRDISQSSTAGISADILRIVAGRFEETQAHVSLLGANQVNTLDNIFAYGSFGFSNGRALTLTGSNRAANNFSVTTTSGDMTVAVGGSVASTHNGDVTLNAAGNLTVRDVSSVGRYVAGGDVNLIAGSTLDLVNGAAVGDDMSMTAADFAGVALTGPYSGATRDDLTITDTLGGLILGSSLNVPGMLTVNVQNGGGLNVEGALSSTNKGVSLSAGGIVLAEDVTTGTSQSVTLVSTAGISQTAGSIVTGTLSGSSTGTTSLSNSASNNNVVSLGAFTAGAGFSYVDINGFTVTGALGSGAGGLTLDAETGNLGLAADVNAAGQNLQINALAGSVTQTAGILRAATLSGFVSVDTMLTQANEITNLGAFTTNSLNLADVGGLAITGNVQANVAGGDVTIRTTGGNLTIGAAGRLTGRNVALSTDAAFVNNASINPITTNGTGHWVVYAAAPTGNTFGALNSNNTAIWNGNIGSVAPGSVSGNRYVFAFQPTVTFTAADVTKVYGTDLTGAATLYTVSGLQPGVAGAFLGDTAAMAFSGAPVVTSGGLAERASVAGGPYATAISTGSLAGLNGYAVAVAGNGQITVTPKALTATASANNKTYDGNADATGSIALGGIVTGDAVSANGAFTFADKHAADNKIVTASGITLSGADAGNYTVASAATAQANIARRAITVTGSVSDKTYDGTTGASGSLALNGAVVTDAVSAVGSLAFADKTAGIGKAVNVSGLGLTGADAANYTVTLQAPVTGNIAQRAITATASVSNKTYDGTTAATGGLSLNGAVVTDSVSATGAFAFADKNAGTGKAVNVTGLGLTGADAANYIVTLQAPATADIARKAITAIATAVGKTYDGTTDATGSLALNGVAAGDANTVGATGTFAFADKNAGVGKTVNVTGLGLTGADAANYTVTLQAPATADIARKAVTVSATANGKTYDGTTGATGSLALNGVMAGDANTVGATGTFAFADKNAGTGKVVNVGNIALNGADAGNYILTSADQTAVADILRKDILAVAAANSKTYDGTIAATGSLALNGVVAGDSVAASGTFAFADRNAGAAKTVAVSNVTISGADAGNYTVTIPTSALADILRKTITATATANSKTYDGTTAATGTIALDGVVAGDTVTAGGTFAFADKNAGTGKTVTITNAALSGTDAGNYTLTLPAPALADILRRRISGTAVVQDKVYDGTTAANGSVAIDGVVAGDHVSASASFAFADRNAGTGKTVSVNGAALAGSDAGNYVLALPATAIAAILRRAITVTADPQSRLQGQPDPVLTYQISAGSLAAGDGLTGALSRAAGEIPGSYAIGQGSLAASANYELSFVGNSLVIQPRLSAESFSEFLSAVGQWGEARKEDPTLVIDEKETCGPASGDDGEGCLNQAGADHSPGTGLPASFAVLK</sequence>
<evidence type="ECO:0000313" key="5">
    <source>
        <dbReference type="Proteomes" id="UP000594873"/>
    </source>
</evidence>
<feature type="chain" id="PRO_5032593187" description="Filamentous haemagglutinin FhaB/tRNA nuclease CdiA-like TPS domain-containing protein" evidence="2">
    <location>
        <begin position="33"/>
        <end position="2658"/>
    </location>
</feature>
<dbReference type="Gene3D" id="2.160.20.10">
    <property type="entry name" value="Single-stranded right-handed beta-helix, Pectin lyase-like"/>
    <property type="match status" value="1"/>
</dbReference>
<dbReference type="InterPro" id="IPR011050">
    <property type="entry name" value="Pectin_lyase_fold/virulence"/>
</dbReference>
<proteinExistence type="predicted"/>
<keyword evidence="2" id="KW-0732">Signal</keyword>
<dbReference type="InterPro" id="IPR041286">
    <property type="entry name" value="MBG_2"/>
</dbReference>
<dbReference type="InterPro" id="IPR008638">
    <property type="entry name" value="FhaB/CdiA-like_TPS"/>
</dbReference>
<name>A0A7T2LLB8_9SPHN</name>
<dbReference type="RefSeq" id="WP_200970882.1">
    <property type="nucleotide sequence ID" value="NZ_CP065592.1"/>
</dbReference>
<keyword evidence="5" id="KW-1185">Reference proteome</keyword>
<feature type="domain" description="Filamentous haemagglutinin FhaB/tRNA nuclease CdiA-like TPS" evidence="3">
    <location>
        <begin position="33"/>
        <end position="159"/>
    </location>
</feature>
<dbReference type="Pfam" id="PF18676">
    <property type="entry name" value="MBG_2"/>
    <property type="match status" value="1"/>
</dbReference>
<reference evidence="4 5" key="1">
    <citation type="submission" date="2020-11" db="EMBL/GenBank/DDBJ databases">
        <title>Genome seq and assembly of Sphingosinicella sp.</title>
        <authorList>
            <person name="Chhetri G."/>
        </authorList>
    </citation>
    <scope>NUCLEOTIDE SEQUENCE [LARGE SCALE GENOMIC DNA]</scope>
    <source>
        <strain evidence="4 5">UDD2</strain>
    </source>
</reference>
<feature type="region of interest" description="Disordered" evidence="1">
    <location>
        <begin position="2628"/>
        <end position="2650"/>
    </location>
</feature>
<dbReference type="EMBL" id="CP065592">
    <property type="protein sequence ID" value="QPQ54355.1"/>
    <property type="molecule type" value="Genomic_DNA"/>
</dbReference>
<dbReference type="Proteomes" id="UP000594873">
    <property type="component" value="Chromosome"/>
</dbReference>
<evidence type="ECO:0000259" key="3">
    <source>
        <dbReference type="SMART" id="SM00912"/>
    </source>
</evidence>
<evidence type="ECO:0000313" key="4">
    <source>
        <dbReference type="EMBL" id="QPQ54355.1"/>
    </source>
</evidence>
<evidence type="ECO:0000256" key="2">
    <source>
        <dbReference type="SAM" id="SignalP"/>
    </source>
</evidence>
<organism evidence="4 5">
    <name type="scientific">Allosphingosinicella flava</name>
    <dbReference type="NCBI Taxonomy" id="2771430"/>
    <lineage>
        <taxon>Bacteria</taxon>
        <taxon>Pseudomonadati</taxon>
        <taxon>Pseudomonadota</taxon>
        <taxon>Alphaproteobacteria</taxon>
        <taxon>Sphingomonadales</taxon>
        <taxon>Sphingomonadaceae</taxon>
        <taxon>Allosphingosinicella</taxon>
    </lineage>
</organism>
<dbReference type="KEGG" id="sflv:IC614_08310"/>
<evidence type="ECO:0000256" key="1">
    <source>
        <dbReference type="SAM" id="MobiDB-lite"/>
    </source>
</evidence>
<dbReference type="InterPro" id="IPR041248">
    <property type="entry name" value="YDG"/>
</dbReference>
<feature type="signal peptide" evidence="2">
    <location>
        <begin position="1"/>
        <end position="32"/>
    </location>
</feature>
<dbReference type="Pfam" id="PF18657">
    <property type="entry name" value="YDG"/>
    <property type="match status" value="8"/>
</dbReference>
<protein>
    <recommendedName>
        <fullName evidence="3">Filamentous haemagglutinin FhaB/tRNA nuclease CdiA-like TPS domain-containing protein</fullName>
    </recommendedName>
</protein>
<dbReference type="SMART" id="SM00912">
    <property type="entry name" value="Haemagg_act"/>
    <property type="match status" value="1"/>
</dbReference>